<dbReference type="Gene3D" id="1.10.101.10">
    <property type="entry name" value="PGBD-like superfamily/PGBD"/>
    <property type="match status" value="1"/>
</dbReference>
<reference evidence="4" key="1">
    <citation type="submission" date="2024-07" db="EMBL/GenBank/DDBJ databases">
        <authorList>
            <person name="Yu S.T."/>
        </authorList>
    </citation>
    <scope>NUCLEOTIDE SEQUENCE</scope>
    <source>
        <strain evidence="4">R39</strain>
    </source>
</reference>
<accession>A0AB39QLV5</accession>
<protein>
    <submittedName>
        <fullName evidence="4">Peptidoglycan-binding protein</fullName>
    </submittedName>
</protein>
<name>A0AB39QLV5_9ACTN</name>
<feature type="compositionally biased region" description="Basic and acidic residues" evidence="1">
    <location>
        <begin position="50"/>
        <end position="65"/>
    </location>
</feature>
<feature type="region of interest" description="Disordered" evidence="1">
    <location>
        <begin position="165"/>
        <end position="264"/>
    </location>
</feature>
<feature type="region of interest" description="Disordered" evidence="1">
    <location>
        <begin position="1"/>
        <end position="133"/>
    </location>
</feature>
<evidence type="ECO:0000256" key="1">
    <source>
        <dbReference type="SAM" id="MobiDB-lite"/>
    </source>
</evidence>
<keyword evidence="2" id="KW-0472">Membrane</keyword>
<feature type="domain" description="Peptidoglycan binding-like" evidence="3">
    <location>
        <begin position="259"/>
        <end position="317"/>
    </location>
</feature>
<keyword evidence="2" id="KW-0812">Transmembrane</keyword>
<feature type="transmembrane region" description="Helical" evidence="2">
    <location>
        <begin position="138"/>
        <end position="160"/>
    </location>
</feature>
<dbReference type="EMBL" id="CP163441">
    <property type="protein sequence ID" value="XDQ43327.1"/>
    <property type="molecule type" value="Genomic_DNA"/>
</dbReference>
<gene>
    <name evidence="4" type="ORF">AB5J52_14250</name>
</gene>
<proteinExistence type="predicted"/>
<dbReference type="RefSeq" id="WP_369222483.1">
    <property type="nucleotide sequence ID" value="NZ_CP163441.1"/>
</dbReference>
<dbReference type="InterPro" id="IPR036365">
    <property type="entry name" value="PGBD-like_sf"/>
</dbReference>
<dbReference type="InterPro" id="IPR036366">
    <property type="entry name" value="PGBDSf"/>
</dbReference>
<feature type="compositionally biased region" description="Low complexity" evidence="1">
    <location>
        <begin position="183"/>
        <end position="248"/>
    </location>
</feature>
<evidence type="ECO:0000256" key="2">
    <source>
        <dbReference type="SAM" id="Phobius"/>
    </source>
</evidence>
<dbReference type="Pfam" id="PF01471">
    <property type="entry name" value="PG_binding_1"/>
    <property type="match status" value="1"/>
</dbReference>
<dbReference type="InterPro" id="IPR002477">
    <property type="entry name" value="Peptidoglycan-bd-like"/>
</dbReference>
<organism evidence="4">
    <name type="scientific">Streptomyces sp. R39</name>
    <dbReference type="NCBI Taxonomy" id="3238631"/>
    <lineage>
        <taxon>Bacteria</taxon>
        <taxon>Bacillati</taxon>
        <taxon>Actinomycetota</taxon>
        <taxon>Actinomycetes</taxon>
        <taxon>Kitasatosporales</taxon>
        <taxon>Streptomycetaceae</taxon>
        <taxon>Streptomyces</taxon>
    </lineage>
</organism>
<evidence type="ECO:0000313" key="4">
    <source>
        <dbReference type="EMBL" id="XDQ43327.1"/>
    </source>
</evidence>
<sequence>MTDTTEGHQCPECGAPKEPDGSPSCDCNQRTSDALRDARTAEQAAAEDFDPLRIRPYIDVERTEADAGTGDGQTEPVPAAGAGAGAPTVPVPAVTEPTVPVPAAAGPEPGAASGMEPPYDDGPGGSPEESRRRPRWPLLLSVAGAVVAVLAAAGFVSGLFSQLTPARDGAAPQDVRESVPDVTPSTASPSAAAPVTSSSPSGPASATASPSASPSATASSATPSPTPSRSATPTRSTPATSTSTSAQPSSPPVLRPGDSGAQVTELQLRLKQVGLYSGDADGHYDSKTESAVRTYQFTRGILTDESGVYGPATRAALESETKKP</sequence>
<dbReference type="SUPFAM" id="SSF47090">
    <property type="entry name" value="PGBD-like"/>
    <property type="match status" value="1"/>
</dbReference>
<dbReference type="AlphaFoldDB" id="A0AB39QLV5"/>
<feature type="compositionally biased region" description="Low complexity" evidence="1">
    <location>
        <begin position="74"/>
        <end position="117"/>
    </location>
</feature>
<keyword evidence="2" id="KW-1133">Transmembrane helix</keyword>
<evidence type="ECO:0000259" key="3">
    <source>
        <dbReference type="Pfam" id="PF01471"/>
    </source>
</evidence>